<name>A0A8X6S5Y6_TRICX</name>
<dbReference type="Proteomes" id="UP000887159">
    <property type="component" value="Unassembled WGS sequence"/>
</dbReference>
<protein>
    <submittedName>
        <fullName evidence="2">Uncharacterized protein</fullName>
    </submittedName>
</protein>
<proteinExistence type="predicted"/>
<dbReference type="EMBL" id="BMAU01021267">
    <property type="protein sequence ID" value="GFY07106.1"/>
    <property type="molecule type" value="Genomic_DNA"/>
</dbReference>
<dbReference type="AlphaFoldDB" id="A0A8X6S5Y6"/>
<organism evidence="2 3">
    <name type="scientific">Trichonephila clavipes</name>
    <name type="common">Golden silk orbweaver</name>
    <name type="synonym">Nephila clavipes</name>
    <dbReference type="NCBI Taxonomy" id="2585209"/>
    <lineage>
        <taxon>Eukaryota</taxon>
        <taxon>Metazoa</taxon>
        <taxon>Ecdysozoa</taxon>
        <taxon>Arthropoda</taxon>
        <taxon>Chelicerata</taxon>
        <taxon>Arachnida</taxon>
        <taxon>Araneae</taxon>
        <taxon>Araneomorphae</taxon>
        <taxon>Entelegynae</taxon>
        <taxon>Araneoidea</taxon>
        <taxon>Nephilidae</taxon>
        <taxon>Trichonephila</taxon>
    </lineage>
</organism>
<reference evidence="2" key="1">
    <citation type="submission" date="2020-08" db="EMBL/GenBank/DDBJ databases">
        <title>Multicomponent nature underlies the extraordinary mechanical properties of spider dragline silk.</title>
        <authorList>
            <person name="Kono N."/>
            <person name="Nakamura H."/>
            <person name="Mori M."/>
            <person name="Yoshida Y."/>
            <person name="Ohtoshi R."/>
            <person name="Malay A.D."/>
            <person name="Moran D.A.P."/>
            <person name="Tomita M."/>
            <person name="Numata K."/>
            <person name="Arakawa K."/>
        </authorList>
    </citation>
    <scope>NUCLEOTIDE SEQUENCE</scope>
</reference>
<gene>
    <name evidence="2" type="ORF">TNCV_4903481</name>
</gene>
<evidence type="ECO:0000313" key="3">
    <source>
        <dbReference type="Proteomes" id="UP000887159"/>
    </source>
</evidence>
<feature type="compositionally biased region" description="Basic and acidic residues" evidence="1">
    <location>
        <begin position="89"/>
        <end position="98"/>
    </location>
</feature>
<sequence>MVSNGTEFAVRDIEKLFDEAIDETLRQNTKSGRNIMIDGGKMFRLRKSDEMEIRTSSPDNKKSSYKSINFEGMQPRSNSSLYSRMIGSGERRELEEKGTGLLRRIRERHTSIASNRRPLVRSSPGS</sequence>
<evidence type="ECO:0000256" key="1">
    <source>
        <dbReference type="SAM" id="MobiDB-lite"/>
    </source>
</evidence>
<keyword evidence="3" id="KW-1185">Reference proteome</keyword>
<feature type="region of interest" description="Disordered" evidence="1">
    <location>
        <begin position="50"/>
        <end position="126"/>
    </location>
</feature>
<comment type="caution">
    <text evidence="2">The sequence shown here is derived from an EMBL/GenBank/DDBJ whole genome shotgun (WGS) entry which is preliminary data.</text>
</comment>
<accession>A0A8X6S5Y6</accession>
<evidence type="ECO:0000313" key="2">
    <source>
        <dbReference type="EMBL" id="GFY07106.1"/>
    </source>
</evidence>